<dbReference type="AlphaFoldDB" id="A0A517DW79"/>
<name>A0A517DW79_9FIRM</name>
<comment type="subcellular location">
    <subcellularLocation>
        <location evidence="1">Cell membrane</location>
        <topology evidence="1">Multi-pass membrane protein</topology>
    </subcellularLocation>
</comment>
<feature type="transmembrane region" description="Helical" evidence="9">
    <location>
        <begin position="253"/>
        <end position="276"/>
    </location>
</feature>
<dbReference type="SMART" id="SM00382">
    <property type="entry name" value="AAA"/>
    <property type="match status" value="1"/>
</dbReference>
<dbReference type="Proteomes" id="UP000320776">
    <property type="component" value="Chromosome"/>
</dbReference>
<dbReference type="PROSITE" id="PS50929">
    <property type="entry name" value="ABC_TM1F"/>
    <property type="match status" value="1"/>
</dbReference>
<dbReference type="InterPro" id="IPR039421">
    <property type="entry name" value="Type_1_exporter"/>
</dbReference>
<dbReference type="Pfam" id="PF00664">
    <property type="entry name" value="ABC_membrane"/>
    <property type="match status" value="1"/>
</dbReference>
<feature type="transmembrane region" description="Helical" evidence="9">
    <location>
        <begin position="288"/>
        <end position="307"/>
    </location>
</feature>
<dbReference type="PROSITE" id="PS00211">
    <property type="entry name" value="ABC_TRANSPORTER_1"/>
    <property type="match status" value="1"/>
</dbReference>
<feature type="transmembrane region" description="Helical" evidence="9">
    <location>
        <begin position="143"/>
        <end position="161"/>
    </location>
</feature>
<dbReference type="InterPro" id="IPR027417">
    <property type="entry name" value="P-loop_NTPase"/>
</dbReference>
<dbReference type="KEGG" id="sted:SPTER_29590"/>
<dbReference type="GO" id="GO:0016887">
    <property type="term" value="F:ATP hydrolysis activity"/>
    <property type="evidence" value="ECO:0007669"/>
    <property type="project" value="InterPro"/>
</dbReference>
<dbReference type="PANTHER" id="PTHR43394">
    <property type="entry name" value="ATP-DEPENDENT PERMEASE MDL1, MITOCHONDRIAL"/>
    <property type="match status" value="1"/>
</dbReference>
<dbReference type="InterPro" id="IPR003593">
    <property type="entry name" value="AAA+_ATPase"/>
</dbReference>
<feature type="transmembrane region" description="Helical" evidence="9">
    <location>
        <begin position="21"/>
        <end position="48"/>
    </location>
</feature>
<dbReference type="EMBL" id="CP036259">
    <property type="protein sequence ID" value="QDR81573.1"/>
    <property type="molecule type" value="Genomic_DNA"/>
</dbReference>
<reference evidence="12 13" key="1">
    <citation type="submission" date="2019-02" db="EMBL/GenBank/DDBJ databases">
        <title>Closed genome of Sporomusa termitida DSM 4440.</title>
        <authorList>
            <person name="Poehlein A."/>
            <person name="Daniel R."/>
        </authorList>
    </citation>
    <scope>NUCLEOTIDE SEQUENCE [LARGE SCALE GENOMIC DNA]</scope>
    <source>
        <strain evidence="12 13">DSM 4440</strain>
    </source>
</reference>
<keyword evidence="8 9" id="KW-0472">Membrane</keyword>
<protein>
    <submittedName>
        <fullName evidence="12">Lipid A export ATP-binding/permease protein MsbA</fullName>
        <ecNumber evidence="12">3.6.3.-</ecNumber>
    </submittedName>
</protein>
<sequence>MAIQHDSLFARLFAFAGSYRILLVLSWLLSGVSSVLSLGPFLCLWFVIRDLLNVLPDFTQAAEIVRFGWLAVGFALASIAFYFAALLCSHLAAFRVEKNMRQAAMHTLVNLPLGYFTANASGKLRKIIDDNAGLTHAFLAHQLPDLSGAVIMPLAILAVFLVFDWRLGLVCLVPSLFSLFFLRQMMGGTSAAAMNSYMSALEEMNTAAVEYVRGIPVVKTFQQTVYSFKNFHAAITSYWRFASAFALSCRVPLVGFMMTINAPSLLLIPAGLLLILAAPDYKSFLLDLIFYMLFVPVCATMMGKIMYVGESVMAAKEAVGRIYAITQAKTLPAGSRAGARKDTGIWFENVTFTYPGNPQPAVAQVSFTIPPGKTYALVGASGGGKTTLASLVPRFWDVDEGSVKIGGIDVREFPEADLMRQIAFVFQNTRLFKASLLDNIRAANPEASREAALRAAQLAQCDDILAKLPQAIDTVVGTGGVYLSGGEQQRIALARAILKDAPIIVLDEATAFADPENEYQIQQALKHLTQGKTVLMIAHRLSTVKNVDCIVVMQKGAIVEQGAHDQLLQQQGVYAGMWREYQTAIAWKVGRMAEHA</sequence>
<keyword evidence="13" id="KW-1185">Reference proteome</keyword>
<dbReference type="FunFam" id="3.40.50.300:FF:000221">
    <property type="entry name" value="Multidrug ABC transporter ATP-binding protein"/>
    <property type="match status" value="1"/>
</dbReference>
<dbReference type="RefSeq" id="WP_144351050.1">
    <property type="nucleotide sequence ID" value="NZ_CP036259.1"/>
</dbReference>
<evidence type="ECO:0000313" key="12">
    <source>
        <dbReference type="EMBL" id="QDR81573.1"/>
    </source>
</evidence>
<evidence type="ECO:0000256" key="8">
    <source>
        <dbReference type="ARBA" id="ARBA00023136"/>
    </source>
</evidence>
<evidence type="ECO:0000256" key="5">
    <source>
        <dbReference type="ARBA" id="ARBA00022741"/>
    </source>
</evidence>
<evidence type="ECO:0000256" key="7">
    <source>
        <dbReference type="ARBA" id="ARBA00022989"/>
    </source>
</evidence>
<dbReference type="PANTHER" id="PTHR43394:SF1">
    <property type="entry name" value="ATP-BINDING CASSETTE SUB-FAMILY B MEMBER 10, MITOCHONDRIAL"/>
    <property type="match status" value="1"/>
</dbReference>
<dbReference type="GO" id="GO:0005886">
    <property type="term" value="C:plasma membrane"/>
    <property type="evidence" value="ECO:0007669"/>
    <property type="project" value="UniProtKB-SubCell"/>
</dbReference>
<evidence type="ECO:0000256" key="1">
    <source>
        <dbReference type="ARBA" id="ARBA00004651"/>
    </source>
</evidence>
<evidence type="ECO:0000256" key="3">
    <source>
        <dbReference type="ARBA" id="ARBA00022475"/>
    </source>
</evidence>
<keyword evidence="6 12" id="KW-0067">ATP-binding</keyword>
<dbReference type="OrthoDB" id="9762778at2"/>
<evidence type="ECO:0000256" key="2">
    <source>
        <dbReference type="ARBA" id="ARBA00022448"/>
    </source>
</evidence>
<proteinExistence type="predicted"/>
<dbReference type="InterPro" id="IPR011527">
    <property type="entry name" value="ABC1_TM_dom"/>
</dbReference>
<keyword evidence="2" id="KW-0813">Transport</keyword>
<dbReference type="EC" id="3.6.3.-" evidence="12"/>
<accession>A0A517DW79</accession>
<dbReference type="InterPro" id="IPR003439">
    <property type="entry name" value="ABC_transporter-like_ATP-bd"/>
</dbReference>
<feature type="transmembrane region" description="Helical" evidence="9">
    <location>
        <begin position="167"/>
        <end position="186"/>
    </location>
</feature>
<feature type="domain" description="ABC transmembrane type-1" evidence="11">
    <location>
        <begin position="28"/>
        <end position="314"/>
    </location>
</feature>
<evidence type="ECO:0000313" key="13">
    <source>
        <dbReference type="Proteomes" id="UP000320776"/>
    </source>
</evidence>
<feature type="domain" description="ABC transporter" evidence="10">
    <location>
        <begin position="345"/>
        <end position="580"/>
    </location>
</feature>
<keyword evidence="7 9" id="KW-1133">Transmembrane helix</keyword>
<organism evidence="12 13">
    <name type="scientific">Sporomusa termitida</name>
    <dbReference type="NCBI Taxonomy" id="2377"/>
    <lineage>
        <taxon>Bacteria</taxon>
        <taxon>Bacillati</taxon>
        <taxon>Bacillota</taxon>
        <taxon>Negativicutes</taxon>
        <taxon>Selenomonadales</taxon>
        <taxon>Sporomusaceae</taxon>
        <taxon>Sporomusa</taxon>
    </lineage>
</organism>
<evidence type="ECO:0000259" key="10">
    <source>
        <dbReference type="PROSITE" id="PS50893"/>
    </source>
</evidence>
<dbReference type="SUPFAM" id="SSF90123">
    <property type="entry name" value="ABC transporter transmembrane region"/>
    <property type="match status" value="1"/>
</dbReference>
<dbReference type="InterPro" id="IPR017871">
    <property type="entry name" value="ABC_transporter-like_CS"/>
</dbReference>
<dbReference type="Pfam" id="PF00005">
    <property type="entry name" value="ABC_tran"/>
    <property type="match status" value="1"/>
</dbReference>
<keyword evidence="4 9" id="KW-0812">Transmembrane</keyword>
<feature type="transmembrane region" description="Helical" evidence="9">
    <location>
        <begin position="68"/>
        <end position="93"/>
    </location>
</feature>
<dbReference type="GO" id="GO:0005524">
    <property type="term" value="F:ATP binding"/>
    <property type="evidence" value="ECO:0007669"/>
    <property type="project" value="UniProtKB-KW"/>
</dbReference>
<dbReference type="PROSITE" id="PS50893">
    <property type="entry name" value="ABC_TRANSPORTER_2"/>
    <property type="match status" value="1"/>
</dbReference>
<keyword evidence="12" id="KW-0378">Hydrolase</keyword>
<dbReference type="SUPFAM" id="SSF52540">
    <property type="entry name" value="P-loop containing nucleoside triphosphate hydrolases"/>
    <property type="match status" value="1"/>
</dbReference>
<dbReference type="InterPro" id="IPR036640">
    <property type="entry name" value="ABC1_TM_sf"/>
</dbReference>
<dbReference type="GO" id="GO:0015421">
    <property type="term" value="F:ABC-type oligopeptide transporter activity"/>
    <property type="evidence" value="ECO:0007669"/>
    <property type="project" value="TreeGrafter"/>
</dbReference>
<evidence type="ECO:0000256" key="4">
    <source>
        <dbReference type="ARBA" id="ARBA00022692"/>
    </source>
</evidence>
<evidence type="ECO:0000256" key="6">
    <source>
        <dbReference type="ARBA" id="ARBA00022840"/>
    </source>
</evidence>
<dbReference type="Gene3D" id="1.20.1560.10">
    <property type="entry name" value="ABC transporter type 1, transmembrane domain"/>
    <property type="match status" value="1"/>
</dbReference>
<keyword evidence="5" id="KW-0547">Nucleotide-binding</keyword>
<dbReference type="Gene3D" id="3.40.50.300">
    <property type="entry name" value="P-loop containing nucleotide triphosphate hydrolases"/>
    <property type="match status" value="1"/>
</dbReference>
<evidence type="ECO:0000259" key="11">
    <source>
        <dbReference type="PROSITE" id="PS50929"/>
    </source>
</evidence>
<keyword evidence="3" id="KW-1003">Cell membrane</keyword>
<gene>
    <name evidence="12" type="primary">msbA</name>
    <name evidence="12" type="ORF">SPTER_29590</name>
</gene>
<evidence type="ECO:0000256" key="9">
    <source>
        <dbReference type="SAM" id="Phobius"/>
    </source>
</evidence>